<dbReference type="AlphaFoldDB" id="A0AAD4IDL8"/>
<organism evidence="3 4">
    <name type="scientific">Alternaria panax</name>
    <dbReference type="NCBI Taxonomy" id="48097"/>
    <lineage>
        <taxon>Eukaryota</taxon>
        <taxon>Fungi</taxon>
        <taxon>Dikarya</taxon>
        <taxon>Ascomycota</taxon>
        <taxon>Pezizomycotina</taxon>
        <taxon>Dothideomycetes</taxon>
        <taxon>Pleosporomycetidae</taxon>
        <taxon>Pleosporales</taxon>
        <taxon>Pleosporineae</taxon>
        <taxon>Pleosporaceae</taxon>
        <taxon>Alternaria</taxon>
        <taxon>Alternaria sect. Panax</taxon>
    </lineage>
</organism>
<dbReference type="EMBL" id="JAANER010000003">
    <property type="protein sequence ID" value="KAG9192554.1"/>
    <property type="molecule type" value="Genomic_DNA"/>
</dbReference>
<feature type="transmembrane region" description="Helical" evidence="2">
    <location>
        <begin position="36"/>
        <end position="56"/>
    </location>
</feature>
<dbReference type="Proteomes" id="UP001199106">
    <property type="component" value="Unassembled WGS sequence"/>
</dbReference>
<feature type="transmembrane region" description="Helical" evidence="2">
    <location>
        <begin position="6"/>
        <end position="24"/>
    </location>
</feature>
<evidence type="ECO:0000313" key="4">
    <source>
        <dbReference type="Proteomes" id="UP001199106"/>
    </source>
</evidence>
<name>A0AAD4IDL8_9PLEO</name>
<proteinExistence type="predicted"/>
<sequence length="201" mass="23321">MGFNNFELLAFFLCTSIFALLFSVWPKTKLITNREIMLLVSVFTAVAMGLLTHLFANRMLTNFLTDNVGEVHEKQLRDLAEAHRRQIASIKLESHREHLRIRGDLNNAALKFDRLYNEHDYIFGMFQEQMQHTQEQDDRIQYLEKKLQEFGQSTPVSHAPFSAPPSQIKFSFPPRRQRSDEALHSTTPANLLAQVVETEDE</sequence>
<reference evidence="3" key="1">
    <citation type="submission" date="2021-07" db="EMBL/GenBank/DDBJ databases">
        <title>Genome Resource of American Ginseng Black Spot Pathogen Alternaria panax.</title>
        <authorList>
            <person name="Qiu C."/>
            <person name="Wang W."/>
            <person name="Liu Z."/>
        </authorList>
    </citation>
    <scope>NUCLEOTIDE SEQUENCE</scope>
    <source>
        <strain evidence="3">BNCC115425</strain>
    </source>
</reference>
<gene>
    <name evidence="3" type="ORF">G6011_11288</name>
</gene>
<keyword evidence="4" id="KW-1185">Reference proteome</keyword>
<protein>
    <submittedName>
        <fullName evidence="3">Uncharacterized protein</fullName>
    </submittedName>
</protein>
<comment type="caution">
    <text evidence="3">The sequence shown here is derived from an EMBL/GenBank/DDBJ whole genome shotgun (WGS) entry which is preliminary data.</text>
</comment>
<evidence type="ECO:0000256" key="1">
    <source>
        <dbReference type="SAM" id="MobiDB-lite"/>
    </source>
</evidence>
<feature type="region of interest" description="Disordered" evidence="1">
    <location>
        <begin position="153"/>
        <end position="201"/>
    </location>
</feature>
<keyword evidence="2" id="KW-0472">Membrane</keyword>
<accession>A0AAD4IDL8</accession>
<keyword evidence="2" id="KW-1133">Transmembrane helix</keyword>
<keyword evidence="2" id="KW-0812">Transmembrane</keyword>
<evidence type="ECO:0000313" key="3">
    <source>
        <dbReference type="EMBL" id="KAG9192554.1"/>
    </source>
</evidence>
<evidence type="ECO:0000256" key="2">
    <source>
        <dbReference type="SAM" id="Phobius"/>
    </source>
</evidence>